<gene>
    <name evidence="1" type="ORF">SP90_12685</name>
</gene>
<protein>
    <submittedName>
        <fullName evidence="1">Uncharacterized protein</fullName>
    </submittedName>
</protein>
<evidence type="ECO:0000313" key="1">
    <source>
        <dbReference type="EMBL" id="OBQ46384.1"/>
    </source>
</evidence>
<organism evidence="1 2">
    <name type="scientific">Halodesulfovibrio spirochaetisodalis</name>
    <dbReference type="NCBI Taxonomy" id="1560234"/>
    <lineage>
        <taxon>Bacteria</taxon>
        <taxon>Pseudomonadati</taxon>
        <taxon>Thermodesulfobacteriota</taxon>
        <taxon>Desulfovibrionia</taxon>
        <taxon>Desulfovibrionales</taxon>
        <taxon>Desulfovibrionaceae</taxon>
        <taxon>Halodesulfovibrio</taxon>
    </lineage>
</organism>
<reference evidence="1 2" key="1">
    <citation type="submission" date="2015-01" db="EMBL/GenBank/DDBJ databases">
        <title>Desulfovibrio sp. JC271 draft genome sequence.</title>
        <authorList>
            <person name="Shivani Y."/>
            <person name="Subhash Y."/>
            <person name="Sasikala C."/>
            <person name="Ramana C.V."/>
        </authorList>
    </citation>
    <scope>NUCLEOTIDE SEQUENCE [LARGE SCALE GENOMIC DNA]</scope>
    <source>
        <strain evidence="1 2">JC271</strain>
    </source>
</reference>
<dbReference type="Proteomes" id="UP000091979">
    <property type="component" value="Unassembled WGS sequence"/>
</dbReference>
<sequence>MNEQFYFHDNVIINSNDKIKCFFFKSNFQYNCRGHKNKKCFLIKDKVCLSSLKTVKSAHI</sequence>
<keyword evidence="2" id="KW-1185">Reference proteome</keyword>
<evidence type="ECO:0000313" key="2">
    <source>
        <dbReference type="Proteomes" id="UP000091979"/>
    </source>
</evidence>
<dbReference type="AlphaFoldDB" id="A0A1B7XAH8"/>
<name>A0A1B7XAH8_9BACT</name>
<proteinExistence type="predicted"/>
<accession>A0A1B7XAH8</accession>
<comment type="caution">
    <text evidence="1">The sequence shown here is derived from an EMBL/GenBank/DDBJ whole genome shotgun (WGS) entry which is preliminary data.</text>
</comment>
<dbReference type="EMBL" id="JXMS01000025">
    <property type="protein sequence ID" value="OBQ46384.1"/>
    <property type="molecule type" value="Genomic_DNA"/>
</dbReference>